<proteinExistence type="predicted"/>
<comment type="caution">
    <text evidence="1">The sequence shown here is derived from an EMBL/GenBank/DDBJ whole genome shotgun (WGS) entry which is preliminary data.</text>
</comment>
<dbReference type="NCBIfam" id="NF047798">
    <property type="entry name" value="leader_Chryseo"/>
    <property type="match status" value="1"/>
</dbReference>
<evidence type="ECO:0008006" key="3">
    <source>
        <dbReference type="Google" id="ProtNLM"/>
    </source>
</evidence>
<reference evidence="2" key="1">
    <citation type="submission" date="2019-05" db="EMBL/GenBank/DDBJ databases">
        <title>Flavobacterium profundi sp. nov., isolated from a deep-sea seamount.</title>
        <authorList>
            <person name="Zhang D.-C."/>
        </authorList>
    </citation>
    <scope>NUCLEOTIDE SEQUENCE [LARGE SCALE GENOMIC DNA]</scope>
    <source>
        <strain evidence="2">TP390</strain>
    </source>
</reference>
<dbReference type="RefSeq" id="WP_140997369.1">
    <property type="nucleotide sequence ID" value="NZ_VDCZ01000004.1"/>
</dbReference>
<evidence type="ECO:0000313" key="1">
    <source>
        <dbReference type="EMBL" id="MVO08981.1"/>
    </source>
</evidence>
<organism evidence="1 2">
    <name type="scientific">Flavobacterium profundi</name>
    <dbReference type="NCBI Taxonomy" id="1774945"/>
    <lineage>
        <taxon>Bacteria</taxon>
        <taxon>Pseudomonadati</taxon>
        <taxon>Bacteroidota</taxon>
        <taxon>Flavobacteriia</taxon>
        <taxon>Flavobacteriales</taxon>
        <taxon>Flavobacteriaceae</taxon>
        <taxon>Flavobacterium</taxon>
    </lineage>
</organism>
<gene>
    <name evidence="1" type="ORF">GOQ30_07355</name>
</gene>
<dbReference type="Proteomes" id="UP000431264">
    <property type="component" value="Unassembled WGS sequence"/>
</dbReference>
<dbReference type="InterPro" id="IPR058074">
    <property type="entry name" value="Bacteriocin-like"/>
</dbReference>
<evidence type="ECO:0000313" key="2">
    <source>
        <dbReference type="Proteomes" id="UP000431264"/>
    </source>
</evidence>
<dbReference type="AlphaFoldDB" id="A0A6I4IL36"/>
<name>A0A6I4IL36_9FLAO</name>
<protein>
    <recommendedName>
        <fullName evidence="3">Bacteriocin</fullName>
    </recommendedName>
</protein>
<keyword evidence="2" id="KW-1185">Reference proteome</keyword>
<dbReference type="OrthoDB" id="1454339at2"/>
<sequence>MKNFKKLSREELKSVFGGIKACTLTVKQSDGSYITYNGTCKFEMAFEVDALGHVYPVSTGNSFCDTGDGVSHTLTSNGGRSRC</sequence>
<accession>A0A6I4IL36</accession>
<dbReference type="EMBL" id="WQLW01000004">
    <property type="protein sequence ID" value="MVO08981.1"/>
    <property type="molecule type" value="Genomic_DNA"/>
</dbReference>